<proteinExistence type="predicted"/>
<sequence>MGFLRNFHFQRCEGIGGLEPDGVIQDAVQGFPQFLIQFFALLQDLVDGVLNAGDGVDFLELVDECHGVFHGFDQDAGSVGDRYDFHILQE</sequence>
<dbReference type="EMBL" id="VSSQ01059841">
    <property type="protein sequence ID" value="MPN13342.1"/>
    <property type="molecule type" value="Genomic_DNA"/>
</dbReference>
<comment type="caution">
    <text evidence="1">The sequence shown here is derived from an EMBL/GenBank/DDBJ whole genome shotgun (WGS) entry which is preliminary data.</text>
</comment>
<dbReference type="AlphaFoldDB" id="A0A645FII7"/>
<accession>A0A645FII7</accession>
<gene>
    <name evidence="1" type="ORF">SDC9_160663</name>
</gene>
<protein>
    <submittedName>
        <fullName evidence="1">Uncharacterized protein</fullName>
    </submittedName>
</protein>
<evidence type="ECO:0000313" key="1">
    <source>
        <dbReference type="EMBL" id="MPN13342.1"/>
    </source>
</evidence>
<name>A0A645FII7_9ZZZZ</name>
<reference evidence="1" key="1">
    <citation type="submission" date="2019-08" db="EMBL/GenBank/DDBJ databases">
        <authorList>
            <person name="Kucharzyk K."/>
            <person name="Murdoch R.W."/>
            <person name="Higgins S."/>
            <person name="Loffler F."/>
        </authorList>
    </citation>
    <scope>NUCLEOTIDE SEQUENCE</scope>
</reference>
<organism evidence="1">
    <name type="scientific">bioreactor metagenome</name>
    <dbReference type="NCBI Taxonomy" id="1076179"/>
    <lineage>
        <taxon>unclassified sequences</taxon>
        <taxon>metagenomes</taxon>
        <taxon>ecological metagenomes</taxon>
    </lineage>
</organism>